<dbReference type="EMBL" id="ML994679">
    <property type="protein sequence ID" value="KAF2178077.1"/>
    <property type="molecule type" value="Genomic_DNA"/>
</dbReference>
<evidence type="ECO:0000313" key="2">
    <source>
        <dbReference type="EMBL" id="KAF2178077.1"/>
    </source>
</evidence>
<feature type="compositionally biased region" description="Low complexity" evidence="1">
    <location>
        <begin position="19"/>
        <end position="38"/>
    </location>
</feature>
<name>A0A6A6DF65_9PEZI</name>
<accession>A0A6A6DF65</accession>
<dbReference type="Proteomes" id="UP000800200">
    <property type="component" value="Unassembled WGS sequence"/>
</dbReference>
<keyword evidence="3" id="KW-1185">Reference proteome</keyword>
<feature type="region of interest" description="Disordered" evidence="1">
    <location>
        <begin position="1"/>
        <end position="224"/>
    </location>
</feature>
<dbReference type="AlphaFoldDB" id="A0A6A6DF65"/>
<evidence type="ECO:0000256" key="1">
    <source>
        <dbReference type="SAM" id="MobiDB-lite"/>
    </source>
</evidence>
<protein>
    <submittedName>
        <fullName evidence="2">Uncharacterized protein</fullName>
    </submittedName>
</protein>
<feature type="compositionally biased region" description="Polar residues" evidence="1">
    <location>
        <begin position="39"/>
        <end position="79"/>
    </location>
</feature>
<feature type="compositionally biased region" description="Low complexity" evidence="1">
    <location>
        <begin position="80"/>
        <end position="116"/>
    </location>
</feature>
<proteinExistence type="predicted"/>
<feature type="compositionally biased region" description="Polar residues" evidence="1">
    <location>
        <begin position="185"/>
        <end position="224"/>
    </location>
</feature>
<organism evidence="2 3">
    <name type="scientific">Zopfia rhizophila CBS 207.26</name>
    <dbReference type="NCBI Taxonomy" id="1314779"/>
    <lineage>
        <taxon>Eukaryota</taxon>
        <taxon>Fungi</taxon>
        <taxon>Dikarya</taxon>
        <taxon>Ascomycota</taxon>
        <taxon>Pezizomycotina</taxon>
        <taxon>Dothideomycetes</taxon>
        <taxon>Dothideomycetes incertae sedis</taxon>
        <taxon>Zopfiaceae</taxon>
        <taxon>Zopfia</taxon>
    </lineage>
</organism>
<feature type="compositionally biased region" description="Polar residues" evidence="1">
    <location>
        <begin position="136"/>
        <end position="157"/>
    </location>
</feature>
<gene>
    <name evidence="2" type="ORF">K469DRAFT_348527</name>
</gene>
<evidence type="ECO:0000313" key="3">
    <source>
        <dbReference type="Proteomes" id="UP000800200"/>
    </source>
</evidence>
<sequence length="224" mass="23216">MKPVTVTTKKKQPTRAKPTKSTNAKSTTTNAAVTTTKSRNPSNKSSHTRPGSETESVFTKSASETKSLSTKSALKTGSLSTKSASGTRSLSSSGSGTTLASRTFSTVTSSASSTTSEPDACPVRFSTGKAGVKRMPSNSDPDASLHVTSITKPTPFTQPLPGHVTAELGSKPATTTTPLFKTTSRRNGISSHAVTAKNATTALQQMTGRSNTPKTNGETTCRKT</sequence>
<reference evidence="2" key="1">
    <citation type="journal article" date="2020" name="Stud. Mycol.">
        <title>101 Dothideomycetes genomes: a test case for predicting lifestyles and emergence of pathogens.</title>
        <authorList>
            <person name="Haridas S."/>
            <person name="Albert R."/>
            <person name="Binder M."/>
            <person name="Bloem J."/>
            <person name="Labutti K."/>
            <person name="Salamov A."/>
            <person name="Andreopoulos B."/>
            <person name="Baker S."/>
            <person name="Barry K."/>
            <person name="Bills G."/>
            <person name="Bluhm B."/>
            <person name="Cannon C."/>
            <person name="Castanera R."/>
            <person name="Culley D."/>
            <person name="Daum C."/>
            <person name="Ezra D."/>
            <person name="Gonzalez J."/>
            <person name="Henrissat B."/>
            <person name="Kuo A."/>
            <person name="Liang C."/>
            <person name="Lipzen A."/>
            <person name="Lutzoni F."/>
            <person name="Magnuson J."/>
            <person name="Mondo S."/>
            <person name="Nolan M."/>
            <person name="Ohm R."/>
            <person name="Pangilinan J."/>
            <person name="Park H.-J."/>
            <person name="Ramirez L."/>
            <person name="Alfaro M."/>
            <person name="Sun H."/>
            <person name="Tritt A."/>
            <person name="Yoshinaga Y."/>
            <person name="Zwiers L.-H."/>
            <person name="Turgeon B."/>
            <person name="Goodwin S."/>
            <person name="Spatafora J."/>
            <person name="Crous P."/>
            <person name="Grigoriev I."/>
        </authorList>
    </citation>
    <scope>NUCLEOTIDE SEQUENCE</scope>
    <source>
        <strain evidence="2">CBS 207.26</strain>
    </source>
</reference>
<feature type="compositionally biased region" description="Basic residues" evidence="1">
    <location>
        <begin position="8"/>
        <end position="18"/>
    </location>
</feature>